<feature type="compositionally biased region" description="Basic and acidic residues" evidence="1">
    <location>
        <begin position="100"/>
        <end position="117"/>
    </location>
</feature>
<evidence type="ECO:0000313" key="2">
    <source>
        <dbReference type="EMBL" id="CEG02181.1"/>
    </source>
</evidence>
<protein>
    <submittedName>
        <fullName evidence="2">Unnamed product</fullName>
    </submittedName>
</protein>
<dbReference type="KEGG" id="ota:OT_ostta14g02820"/>
<dbReference type="AlphaFoldDB" id="A0A096PB37"/>
<feature type="region of interest" description="Disordered" evidence="1">
    <location>
        <begin position="1"/>
        <end position="69"/>
    </location>
</feature>
<name>A0A096PB37_OSTTA</name>
<reference evidence="3" key="1">
    <citation type="journal article" date="2006" name="Proc. Natl. Acad. Sci. U.S.A.">
        <title>Genome analysis of the smallest free-living eukaryote Ostreococcus tauri unveils many unique features.</title>
        <authorList>
            <person name="Derelle E."/>
            <person name="Ferraz C."/>
            <person name="Rombauts S."/>
            <person name="Rouze P."/>
            <person name="Worden A.Z."/>
            <person name="Robbens S."/>
            <person name="Partensky F."/>
            <person name="Degroeve S."/>
            <person name="Echeynie S."/>
            <person name="Cooke R."/>
            <person name="Saeys Y."/>
            <person name="Wuyts J."/>
            <person name="Jabbari K."/>
            <person name="Bowler C."/>
            <person name="Panaud O."/>
            <person name="Piegu B."/>
            <person name="Ball S.G."/>
            <person name="Ral J.-P."/>
            <person name="Bouget F.-Y."/>
            <person name="Piganeau G."/>
            <person name="De Baets B."/>
            <person name="Picard A."/>
            <person name="Delseny M."/>
            <person name="Demaille J."/>
            <person name="Van de Peer Y."/>
            <person name="Moreau H."/>
        </authorList>
    </citation>
    <scope>NUCLEOTIDE SEQUENCE [LARGE SCALE GENOMIC DNA]</scope>
    <source>
        <strain evidence="3">OTTH 0595 / CCAP 157/2 / RCC745</strain>
    </source>
</reference>
<evidence type="ECO:0000256" key="1">
    <source>
        <dbReference type="SAM" id="MobiDB-lite"/>
    </source>
</evidence>
<feature type="region of interest" description="Disordered" evidence="1">
    <location>
        <begin position="85"/>
        <end position="117"/>
    </location>
</feature>
<dbReference type="InParanoid" id="A0A096PB37"/>
<organism evidence="2 3">
    <name type="scientific">Ostreococcus tauri</name>
    <name type="common">Marine green alga</name>
    <dbReference type="NCBI Taxonomy" id="70448"/>
    <lineage>
        <taxon>Eukaryota</taxon>
        <taxon>Viridiplantae</taxon>
        <taxon>Chlorophyta</taxon>
        <taxon>Mamiellophyceae</taxon>
        <taxon>Mamiellales</taxon>
        <taxon>Bathycoccaceae</taxon>
        <taxon>Ostreococcus</taxon>
    </lineage>
</organism>
<keyword evidence="3" id="KW-1185">Reference proteome</keyword>
<feature type="region of interest" description="Disordered" evidence="1">
    <location>
        <begin position="147"/>
        <end position="197"/>
    </location>
</feature>
<comment type="caution">
    <text evidence="2">The sequence shown here is derived from an EMBL/GenBank/DDBJ whole genome shotgun (WGS) entry which is preliminary data.</text>
</comment>
<feature type="compositionally biased region" description="Basic and acidic residues" evidence="1">
    <location>
        <begin position="182"/>
        <end position="197"/>
    </location>
</feature>
<dbReference type="EMBL" id="CAID01000014">
    <property type="protein sequence ID" value="CEG02181.1"/>
    <property type="molecule type" value="Genomic_DNA"/>
</dbReference>
<gene>
    <name evidence="2" type="ORF">OT_ostta14g02820</name>
</gene>
<reference evidence="2 3" key="2">
    <citation type="journal article" date="2014" name="BMC Genomics">
        <title>An improved genome of the model marine alga Ostreococcus tauri unfolds by assessing Illumina de novo assemblies.</title>
        <authorList>
            <person name="Blanc-Mathieu R."/>
            <person name="Verhelst B."/>
            <person name="Derelle E."/>
            <person name="Rombauts S."/>
            <person name="Bouget F.Y."/>
            <person name="Carre I."/>
            <person name="Chateau A."/>
            <person name="Eyre-Walker A."/>
            <person name="Grimsley N."/>
            <person name="Moreau H."/>
            <person name="Piegu B."/>
            <person name="Rivals E."/>
            <person name="Schackwitz W."/>
            <person name="Van de Peer Y."/>
            <person name="Piganeau G."/>
        </authorList>
    </citation>
    <scope>NUCLEOTIDE SEQUENCE [LARGE SCALE GENOMIC DNA]</scope>
    <source>
        <strain evidence="3">OTTH 0595 / CCAP 157/2 / RCC745</strain>
    </source>
</reference>
<proteinExistence type="predicted"/>
<dbReference type="RefSeq" id="XP_022841395.1">
    <property type="nucleotide sequence ID" value="XM_022982630.1"/>
</dbReference>
<accession>A0A096PB37</accession>
<feature type="compositionally biased region" description="Basic and acidic residues" evidence="1">
    <location>
        <begin position="58"/>
        <end position="69"/>
    </location>
</feature>
<dbReference type="Proteomes" id="UP000009170">
    <property type="component" value="Unassembled WGS sequence"/>
</dbReference>
<evidence type="ECO:0000313" key="3">
    <source>
        <dbReference type="Proteomes" id="UP000009170"/>
    </source>
</evidence>
<feature type="compositionally biased region" description="Polar residues" evidence="1">
    <location>
        <begin position="26"/>
        <end position="47"/>
    </location>
</feature>
<sequence>MCPDDDVGVPIERVDVSDVPLVKDAPSTSDANANERVQSSARASAQQPLGHRASRGRATFEPRARSRDAHAQNCGCMLCRTRLHEPERRSGEESDEEEGAVPKEVVRRERDERASRDRLTLERCSRLDTPRAITFWREFLSKATSGGNGLMPYWRTNSTPEPSGVKRPRDSELLLNSPESVQKQRRECATEGENTHS</sequence>
<dbReference type="GeneID" id="34946399"/>